<protein>
    <submittedName>
        <fullName evidence="1">LPS export ABC transporter periplasmic protein LptC</fullName>
    </submittedName>
</protein>
<organism evidence="1 2">
    <name type="scientific">Asprobacillus argus</name>
    <dbReference type="NCBI Taxonomy" id="3076534"/>
    <lineage>
        <taxon>Bacteria</taxon>
        <taxon>Pseudomonadati</taxon>
        <taxon>Bacteroidota</taxon>
        <taxon>Flavobacteriia</taxon>
        <taxon>Flavobacteriales</taxon>
        <taxon>Flavobacteriaceae</taxon>
        <taxon>Asprobacillus</taxon>
    </lineage>
</organism>
<dbReference type="InterPro" id="IPR010664">
    <property type="entry name" value="LipoPS_assembly_LptC-rel"/>
</dbReference>
<name>A0ABU3LEX8_9FLAO</name>
<reference evidence="1 2" key="1">
    <citation type="submission" date="2023-09" db="EMBL/GenBank/DDBJ databases">
        <title>Novel taxa isolated from Blanes Bay.</title>
        <authorList>
            <person name="Rey-Velasco X."/>
            <person name="Lucena T."/>
        </authorList>
    </citation>
    <scope>NUCLEOTIDE SEQUENCE [LARGE SCALE GENOMIC DNA]</scope>
    <source>
        <strain evidence="1 2">S356</strain>
    </source>
</reference>
<dbReference type="PROSITE" id="PS51257">
    <property type="entry name" value="PROKAR_LIPOPROTEIN"/>
    <property type="match status" value="1"/>
</dbReference>
<dbReference type="InterPro" id="IPR026265">
    <property type="entry name" value="LptC"/>
</dbReference>
<comment type="caution">
    <text evidence="1">The sequence shown here is derived from an EMBL/GenBank/DDBJ whole genome shotgun (WGS) entry which is preliminary data.</text>
</comment>
<gene>
    <name evidence="1" type="primary">lptC</name>
    <name evidence="1" type="ORF">RQM59_07795</name>
</gene>
<sequence>MKINSYILTKNIVIALAVAMFFSCKNSTKQVRDFLAEKNMPIAVAKDAFHVYKDSGQITSKLITPLMRDFRNREDHPYNEFPKGIKIINFENKGKDSITITGDYALSYTKTAISEIRGNVVVINHTEASKLETDQLFWDQKTKYFFSEKRFTLIRMKERDTTRGFGFESRENLSKWVSKNVTGEFNIKENEL</sequence>
<accession>A0ABU3LEX8</accession>
<dbReference type="Gene3D" id="2.60.450.10">
    <property type="entry name" value="Lipopolysaccharide (LPS) transport protein A like domain"/>
    <property type="match status" value="1"/>
</dbReference>
<keyword evidence="2" id="KW-1185">Reference proteome</keyword>
<proteinExistence type="predicted"/>
<evidence type="ECO:0000313" key="2">
    <source>
        <dbReference type="Proteomes" id="UP001257277"/>
    </source>
</evidence>
<dbReference type="Pfam" id="PF06835">
    <property type="entry name" value="LptC"/>
    <property type="match status" value="1"/>
</dbReference>
<dbReference type="RefSeq" id="WP_349241539.1">
    <property type="nucleotide sequence ID" value="NZ_JAVTTO010000003.1"/>
</dbReference>
<dbReference type="EMBL" id="JAVTTO010000003">
    <property type="protein sequence ID" value="MDT7832279.1"/>
    <property type="molecule type" value="Genomic_DNA"/>
</dbReference>
<evidence type="ECO:0000313" key="1">
    <source>
        <dbReference type="EMBL" id="MDT7832279.1"/>
    </source>
</evidence>
<dbReference type="NCBIfam" id="TIGR04409">
    <property type="entry name" value="LptC_YrbK"/>
    <property type="match status" value="1"/>
</dbReference>
<dbReference type="Proteomes" id="UP001257277">
    <property type="component" value="Unassembled WGS sequence"/>
</dbReference>